<keyword evidence="4" id="KW-1185">Reference proteome</keyword>
<feature type="compositionally biased region" description="Basic and acidic residues" evidence="1">
    <location>
        <begin position="219"/>
        <end position="235"/>
    </location>
</feature>
<keyword evidence="2" id="KW-0732">Signal</keyword>
<evidence type="ECO:0000313" key="3">
    <source>
        <dbReference type="EMBL" id="KZZ89190.1"/>
    </source>
</evidence>
<name>A0A166NCY4_9HYPO</name>
<gene>
    <name evidence="3" type="ORF">AAL_07838</name>
</gene>
<feature type="chain" id="PRO_5007877769" evidence="2">
    <location>
        <begin position="22"/>
        <end position="463"/>
    </location>
</feature>
<accession>A0A166NCY4</accession>
<reference evidence="3 4" key="1">
    <citation type="journal article" date="2016" name="Genome Biol. Evol.">
        <title>Divergent and convergent evolution of fungal pathogenicity.</title>
        <authorList>
            <person name="Shang Y."/>
            <person name="Xiao G."/>
            <person name="Zheng P."/>
            <person name="Cen K."/>
            <person name="Zhan S."/>
            <person name="Wang C."/>
        </authorList>
    </citation>
    <scope>NUCLEOTIDE SEQUENCE [LARGE SCALE GENOMIC DNA]</scope>
    <source>
        <strain evidence="3 4">RCEF 2490</strain>
    </source>
</reference>
<evidence type="ECO:0000256" key="1">
    <source>
        <dbReference type="SAM" id="MobiDB-lite"/>
    </source>
</evidence>
<sequence>MWSFHAISLAVSALIVTGCVAIDAGHPFEAPIHASSGGFSGHLQKTHSRIRRQTSTNFKINAFWTPNLGDGDHKSVNCESSMQIQLIENGMLSSIQANLPQWISQTKGWQWGDFTCKPSRGNRAEQVLEPVSQLSLNEKQQCDALAQDLKSLIESHIGIKAQSTDSQNAVFRRAPPRPVSPLDEGDEDASFDYDMLVSPLSETNDEIDYFSHNPDGPEASEHRPEAYEHRPEVSEHTNQASDPYNDRPSNPDRPAGPVGPMYRPGVPRPQPGGHAPSHKALPFRPLPPYGAAYRTDLGHQPGGHAPSHQFLPFRPLPPSQGPPSQPPRPGQQQQQQQHYGGQGPSGQGPPSQPPQFGHQHGGHDPPSQRPPSQPPPYSAPYDAPPQTNSQYQVFANDPWSENPPPPPAYEADSRHRHVGMHEQLAGQNQKGKGGGLRRMMKSVSQFVKKKKSSSGGPGPNDWR</sequence>
<feature type="region of interest" description="Disordered" evidence="1">
    <location>
        <begin position="205"/>
        <end position="463"/>
    </location>
</feature>
<proteinExistence type="predicted"/>
<protein>
    <submittedName>
        <fullName evidence="3">Uncharacterized protein</fullName>
    </submittedName>
</protein>
<feature type="compositionally biased region" description="Pro residues" evidence="1">
    <location>
        <begin position="314"/>
        <end position="329"/>
    </location>
</feature>
<evidence type="ECO:0000256" key="2">
    <source>
        <dbReference type="SAM" id="SignalP"/>
    </source>
</evidence>
<dbReference type="Proteomes" id="UP000078544">
    <property type="component" value="Unassembled WGS sequence"/>
</dbReference>
<dbReference type="AlphaFoldDB" id="A0A166NCY4"/>
<feature type="signal peptide" evidence="2">
    <location>
        <begin position="1"/>
        <end position="21"/>
    </location>
</feature>
<feature type="compositionally biased region" description="Pro residues" evidence="1">
    <location>
        <begin position="367"/>
        <end position="378"/>
    </location>
</feature>
<feature type="compositionally biased region" description="Low complexity" evidence="1">
    <location>
        <begin position="330"/>
        <end position="339"/>
    </location>
</feature>
<organism evidence="3 4">
    <name type="scientific">Moelleriella libera RCEF 2490</name>
    <dbReference type="NCBI Taxonomy" id="1081109"/>
    <lineage>
        <taxon>Eukaryota</taxon>
        <taxon>Fungi</taxon>
        <taxon>Dikarya</taxon>
        <taxon>Ascomycota</taxon>
        <taxon>Pezizomycotina</taxon>
        <taxon>Sordariomycetes</taxon>
        <taxon>Hypocreomycetidae</taxon>
        <taxon>Hypocreales</taxon>
        <taxon>Clavicipitaceae</taxon>
        <taxon>Moelleriella</taxon>
    </lineage>
</organism>
<dbReference type="PRINTS" id="PR01217">
    <property type="entry name" value="PRICHEXTENSN"/>
</dbReference>
<evidence type="ECO:0000313" key="4">
    <source>
        <dbReference type="Proteomes" id="UP000078544"/>
    </source>
</evidence>
<feature type="region of interest" description="Disordered" evidence="1">
    <location>
        <begin position="162"/>
        <end position="190"/>
    </location>
</feature>
<comment type="caution">
    <text evidence="3">The sequence shown here is derived from an EMBL/GenBank/DDBJ whole genome shotgun (WGS) entry which is preliminary data.</text>
</comment>
<dbReference type="EMBL" id="AZGY01000026">
    <property type="protein sequence ID" value="KZZ89190.1"/>
    <property type="molecule type" value="Genomic_DNA"/>
</dbReference>